<reference evidence="13" key="2">
    <citation type="submission" date="2021-12" db="EMBL/GenBank/DDBJ databases">
        <title>Resequencing data analysis of finger millet.</title>
        <authorList>
            <person name="Hatakeyama M."/>
            <person name="Aluri S."/>
            <person name="Balachadran M.T."/>
            <person name="Sivarajan S.R."/>
            <person name="Poveda L."/>
            <person name="Shimizu-Inatsugi R."/>
            <person name="Schlapbach R."/>
            <person name="Sreeman S.M."/>
            <person name="Shimizu K.K."/>
        </authorList>
    </citation>
    <scope>NUCLEOTIDE SEQUENCE</scope>
</reference>
<keyword evidence="5" id="KW-0547">Nucleotide-binding</keyword>
<evidence type="ECO:0000256" key="2">
    <source>
        <dbReference type="ARBA" id="ARBA00006432"/>
    </source>
</evidence>
<evidence type="ECO:0000256" key="5">
    <source>
        <dbReference type="ARBA" id="ARBA00022741"/>
    </source>
</evidence>
<dbReference type="PANTHER" id="PTHR24096:SF377">
    <property type="entry name" value="4-COUMARATE--COA LIGASE-LIKE 7"/>
    <property type="match status" value="1"/>
</dbReference>
<dbReference type="FunFam" id="3.30.300.30:FF:000007">
    <property type="entry name" value="4-coumarate--CoA ligase 2"/>
    <property type="match status" value="1"/>
</dbReference>
<evidence type="ECO:0000256" key="7">
    <source>
        <dbReference type="ARBA" id="ARBA00022842"/>
    </source>
</evidence>
<comment type="catalytic activity">
    <reaction evidence="9">
        <text>(E)-4-coumaroyl-AMP + CoA = (E)-4-coumaroyl-CoA + AMP + H(+)</text>
        <dbReference type="Rhea" id="RHEA:72423"/>
        <dbReference type="ChEBI" id="CHEBI:15378"/>
        <dbReference type="ChEBI" id="CHEBI:57287"/>
        <dbReference type="ChEBI" id="CHEBI:85008"/>
        <dbReference type="ChEBI" id="CHEBI:192348"/>
        <dbReference type="ChEBI" id="CHEBI:456215"/>
    </reaction>
    <physiologicalReaction direction="left-to-right" evidence="9">
        <dbReference type="Rhea" id="RHEA:72424"/>
    </physiologicalReaction>
</comment>
<dbReference type="InterPro" id="IPR020845">
    <property type="entry name" value="AMP-binding_CS"/>
</dbReference>
<dbReference type="SUPFAM" id="SSF56801">
    <property type="entry name" value="Acetyl-CoA synthetase-like"/>
    <property type="match status" value="1"/>
</dbReference>
<comment type="cofactor">
    <cofactor evidence="1">
        <name>Mg(2+)</name>
        <dbReference type="ChEBI" id="CHEBI:18420"/>
    </cofactor>
</comment>
<dbReference type="EMBL" id="BQKI01000013">
    <property type="protein sequence ID" value="GJN06678.1"/>
    <property type="molecule type" value="Genomic_DNA"/>
</dbReference>
<dbReference type="AlphaFoldDB" id="A0AAV5D8A3"/>
<feature type="domain" description="AMP-dependent synthetase/ligase" evidence="11">
    <location>
        <begin position="59"/>
        <end position="404"/>
    </location>
</feature>
<comment type="similarity">
    <text evidence="2">Belongs to the ATP-dependent AMP-binding enzyme family.</text>
</comment>
<dbReference type="PANTHER" id="PTHR24096">
    <property type="entry name" value="LONG-CHAIN-FATTY-ACID--COA LIGASE"/>
    <property type="match status" value="1"/>
</dbReference>
<dbReference type="Pfam" id="PF00501">
    <property type="entry name" value="AMP-binding"/>
    <property type="match status" value="1"/>
</dbReference>
<evidence type="ECO:0000256" key="3">
    <source>
        <dbReference type="ARBA" id="ARBA00012959"/>
    </source>
</evidence>
<evidence type="ECO:0000256" key="6">
    <source>
        <dbReference type="ARBA" id="ARBA00022840"/>
    </source>
</evidence>
<dbReference type="InterPro" id="IPR025110">
    <property type="entry name" value="AMP-bd_C"/>
</dbReference>
<dbReference type="EC" id="6.2.1.12" evidence="3"/>
<name>A0AAV5D8A3_ELECO</name>
<keyword evidence="6" id="KW-0067">ATP-binding</keyword>
<evidence type="ECO:0000256" key="9">
    <source>
        <dbReference type="ARBA" id="ARBA00034223"/>
    </source>
</evidence>
<proteinExistence type="inferred from homology"/>
<protein>
    <recommendedName>
        <fullName evidence="3">4-coumarate--CoA ligase</fullName>
        <ecNumber evidence="3">6.2.1.12</ecNumber>
    </recommendedName>
</protein>
<comment type="caution">
    <text evidence="13">The sequence shown here is derived from an EMBL/GenBank/DDBJ whole genome shotgun (WGS) entry which is preliminary data.</text>
</comment>
<dbReference type="GO" id="GO:0009698">
    <property type="term" value="P:phenylpropanoid metabolic process"/>
    <property type="evidence" value="ECO:0007669"/>
    <property type="project" value="UniProtKB-ARBA"/>
</dbReference>
<dbReference type="GO" id="GO:0106290">
    <property type="term" value="F:trans-cinnamate-CoA ligase activity"/>
    <property type="evidence" value="ECO:0007669"/>
    <property type="project" value="UniProtKB-ARBA"/>
</dbReference>
<dbReference type="InterPro" id="IPR000873">
    <property type="entry name" value="AMP-dep_synth/lig_dom"/>
</dbReference>
<dbReference type="PROSITE" id="PS00455">
    <property type="entry name" value="AMP_BINDING"/>
    <property type="match status" value="1"/>
</dbReference>
<comment type="catalytic activity">
    <reaction evidence="8">
        <text>(E)-4-coumarate + ATP + H(+) = (E)-4-coumaroyl-AMP + diphosphate</text>
        <dbReference type="Rhea" id="RHEA:72419"/>
        <dbReference type="ChEBI" id="CHEBI:12876"/>
        <dbReference type="ChEBI" id="CHEBI:15378"/>
        <dbReference type="ChEBI" id="CHEBI:30616"/>
        <dbReference type="ChEBI" id="CHEBI:33019"/>
        <dbReference type="ChEBI" id="CHEBI:192348"/>
    </reaction>
    <physiologicalReaction direction="left-to-right" evidence="8">
        <dbReference type="Rhea" id="RHEA:72420"/>
    </physiologicalReaction>
</comment>
<evidence type="ECO:0000313" key="14">
    <source>
        <dbReference type="Proteomes" id="UP001054889"/>
    </source>
</evidence>
<comment type="catalytic activity">
    <reaction evidence="10">
        <text>(E)-4-coumarate + ATP + CoA = (E)-4-coumaroyl-CoA + AMP + diphosphate</text>
        <dbReference type="Rhea" id="RHEA:19641"/>
        <dbReference type="ChEBI" id="CHEBI:12876"/>
        <dbReference type="ChEBI" id="CHEBI:30616"/>
        <dbReference type="ChEBI" id="CHEBI:33019"/>
        <dbReference type="ChEBI" id="CHEBI:57287"/>
        <dbReference type="ChEBI" id="CHEBI:85008"/>
        <dbReference type="ChEBI" id="CHEBI:456215"/>
        <dbReference type="EC" id="6.2.1.12"/>
    </reaction>
    <physiologicalReaction direction="left-to-right" evidence="10">
        <dbReference type="Rhea" id="RHEA:19642"/>
    </physiologicalReaction>
</comment>
<feature type="domain" description="AMP-binding enzyme C-terminal" evidence="12">
    <location>
        <begin position="456"/>
        <end position="531"/>
    </location>
</feature>
<evidence type="ECO:0000259" key="11">
    <source>
        <dbReference type="Pfam" id="PF00501"/>
    </source>
</evidence>
<dbReference type="Proteomes" id="UP001054889">
    <property type="component" value="Unassembled WGS sequence"/>
</dbReference>
<sequence length="549" mass="58164">MATVSTPANNADAAVDPRSGYCASTRSFRSLRPPVPLPPPDAPLSFPSFALSLLPSPLPAHPALLDAATGASVSFPAFLAQARALARALRADAGLGLRRGDVAFVLAPARLDVPVLYFALLSVGAVASPANPALTAGEVARLVAISGASVAFAVSSTAAKLPAGLRTVLLDSDQFRTFLRSNPDEEALDDAVVEVRQSDTAAIQYSSGTTGRVKAAALPHRSFVAMTAGLAPGHEDRVLIGAPMFHSLGFCFTLRGVALGQTLVVMTDAAARGGVEGVVAAAERWGVVEMTAAPPVVVGMATRERREMKSLQRVICGGAPLPDAAARRFRQRFPHVELRVGYGSTEGGGISLMIGREECNRIGSVGRISENVEVKIVDHVTGKPLSVGQRGELLVRGPAVMSGYVGDEEANATAFDSEGWLKTGDLCYIDQDGFLFIVDRLKELIKYKGYQVPPAELELILQSLPEVVDAAVMPYPHEEAGQIPIALVVRQPGSKVTESEVIEHVAERVAPYKKIRKVLFVDSIPKSPAGKILRRQLMNYVQFGAVSRL</sequence>
<evidence type="ECO:0000256" key="8">
    <source>
        <dbReference type="ARBA" id="ARBA00034219"/>
    </source>
</evidence>
<accession>A0AAV5D8A3</accession>
<dbReference type="GO" id="GO:0016207">
    <property type="term" value="F:4-coumarate-CoA ligase activity"/>
    <property type="evidence" value="ECO:0007669"/>
    <property type="project" value="UniProtKB-EC"/>
</dbReference>
<gene>
    <name evidence="13" type="primary">ga24433</name>
    <name evidence="13" type="ORF">PR202_ga24433</name>
</gene>
<dbReference type="Gene3D" id="3.30.300.30">
    <property type="match status" value="1"/>
</dbReference>
<evidence type="ECO:0000256" key="4">
    <source>
        <dbReference type="ARBA" id="ARBA00022598"/>
    </source>
</evidence>
<organism evidence="13 14">
    <name type="scientific">Eleusine coracana subsp. coracana</name>
    <dbReference type="NCBI Taxonomy" id="191504"/>
    <lineage>
        <taxon>Eukaryota</taxon>
        <taxon>Viridiplantae</taxon>
        <taxon>Streptophyta</taxon>
        <taxon>Embryophyta</taxon>
        <taxon>Tracheophyta</taxon>
        <taxon>Spermatophyta</taxon>
        <taxon>Magnoliopsida</taxon>
        <taxon>Liliopsida</taxon>
        <taxon>Poales</taxon>
        <taxon>Poaceae</taxon>
        <taxon>PACMAD clade</taxon>
        <taxon>Chloridoideae</taxon>
        <taxon>Cynodonteae</taxon>
        <taxon>Eleusininae</taxon>
        <taxon>Eleusine</taxon>
    </lineage>
</organism>
<reference evidence="13" key="1">
    <citation type="journal article" date="2018" name="DNA Res.">
        <title>Multiple hybrid de novo genome assembly of finger millet, an orphan allotetraploid crop.</title>
        <authorList>
            <person name="Hatakeyama M."/>
            <person name="Aluri S."/>
            <person name="Balachadran M.T."/>
            <person name="Sivarajan S.R."/>
            <person name="Patrignani A."/>
            <person name="Gruter S."/>
            <person name="Poveda L."/>
            <person name="Shimizu-Inatsugi R."/>
            <person name="Baeten J."/>
            <person name="Francoijs K.J."/>
            <person name="Nataraja K.N."/>
            <person name="Reddy Y.A.N."/>
            <person name="Phadnis S."/>
            <person name="Ravikumar R.L."/>
            <person name="Schlapbach R."/>
            <person name="Sreeman S.M."/>
            <person name="Shimizu K.K."/>
        </authorList>
    </citation>
    <scope>NUCLEOTIDE SEQUENCE</scope>
</reference>
<dbReference type="GO" id="GO:0005524">
    <property type="term" value="F:ATP binding"/>
    <property type="evidence" value="ECO:0007669"/>
    <property type="project" value="UniProtKB-KW"/>
</dbReference>
<keyword evidence="7" id="KW-0460">Magnesium</keyword>
<evidence type="ECO:0000256" key="10">
    <source>
        <dbReference type="ARBA" id="ARBA00034252"/>
    </source>
</evidence>
<dbReference type="InterPro" id="IPR045851">
    <property type="entry name" value="AMP-bd_C_sf"/>
</dbReference>
<keyword evidence="4" id="KW-0436">Ligase</keyword>
<evidence type="ECO:0000256" key="1">
    <source>
        <dbReference type="ARBA" id="ARBA00001946"/>
    </source>
</evidence>
<dbReference type="Gene3D" id="3.40.50.12780">
    <property type="entry name" value="N-terminal domain of ligase-like"/>
    <property type="match status" value="1"/>
</dbReference>
<dbReference type="InterPro" id="IPR042099">
    <property type="entry name" value="ANL_N_sf"/>
</dbReference>
<evidence type="ECO:0000259" key="12">
    <source>
        <dbReference type="Pfam" id="PF13193"/>
    </source>
</evidence>
<evidence type="ECO:0000313" key="13">
    <source>
        <dbReference type="EMBL" id="GJN06678.1"/>
    </source>
</evidence>
<keyword evidence="14" id="KW-1185">Reference proteome</keyword>
<dbReference type="Pfam" id="PF13193">
    <property type="entry name" value="AMP-binding_C"/>
    <property type="match status" value="1"/>
</dbReference>